<reference evidence="12 13" key="1">
    <citation type="submission" date="2021-08" db="EMBL/GenBank/DDBJ databases">
        <title>Draft Genome Sequence of Phanerochaete sordida strain YK-624.</title>
        <authorList>
            <person name="Mori T."/>
            <person name="Dohra H."/>
            <person name="Suzuki T."/>
            <person name="Kawagishi H."/>
            <person name="Hirai H."/>
        </authorList>
    </citation>
    <scope>NUCLEOTIDE SEQUENCE [LARGE SCALE GENOMIC DNA]</scope>
    <source>
        <strain evidence="12 13">YK-624</strain>
    </source>
</reference>
<dbReference type="PROSITE" id="PS00107">
    <property type="entry name" value="PROTEIN_KINASE_ATP"/>
    <property type="match status" value="1"/>
</dbReference>
<dbReference type="PROSITE" id="PS00108">
    <property type="entry name" value="PROTEIN_KINASE_ST"/>
    <property type="match status" value="1"/>
</dbReference>
<keyword evidence="4 9" id="KW-0547">Nucleotide-binding</keyword>
<dbReference type="InterPro" id="IPR011009">
    <property type="entry name" value="Kinase-like_dom_sf"/>
</dbReference>
<evidence type="ECO:0000256" key="2">
    <source>
        <dbReference type="ARBA" id="ARBA00022527"/>
    </source>
</evidence>
<evidence type="ECO:0000256" key="5">
    <source>
        <dbReference type="ARBA" id="ARBA00022777"/>
    </source>
</evidence>
<dbReference type="InterPro" id="IPR017441">
    <property type="entry name" value="Protein_kinase_ATP_BS"/>
</dbReference>
<dbReference type="Proteomes" id="UP000703269">
    <property type="component" value="Unassembled WGS sequence"/>
</dbReference>
<dbReference type="Pfam" id="PF00069">
    <property type="entry name" value="Pkinase"/>
    <property type="match status" value="1"/>
</dbReference>
<dbReference type="InterPro" id="IPR000719">
    <property type="entry name" value="Prot_kinase_dom"/>
</dbReference>
<evidence type="ECO:0000256" key="4">
    <source>
        <dbReference type="ARBA" id="ARBA00022741"/>
    </source>
</evidence>
<evidence type="ECO:0000256" key="9">
    <source>
        <dbReference type="PROSITE-ProRule" id="PRU10141"/>
    </source>
</evidence>
<keyword evidence="2 10" id="KW-0723">Serine/threonine-protein kinase</keyword>
<dbReference type="SUPFAM" id="SSF56112">
    <property type="entry name" value="Protein kinase-like (PK-like)"/>
    <property type="match status" value="1"/>
</dbReference>
<dbReference type="SMART" id="SM00220">
    <property type="entry name" value="S_TKc"/>
    <property type="match status" value="1"/>
</dbReference>
<evidence type="ECO:0000256" key="8">
    <source>
        <dbReference type="ARBA" id="ARBA00048679"/>
    </source>
</evidence>
<feature type="domain" description="Protein kinase" evidence="11">
    <location>
        <begin position="22"/>
        <end position="372"/>
    </location>
</feature>
<keyword evidence="6 9" id="KW-0067">ATP-binding</keyword>
<feature type="binding site" evidence="9">
    <location>
        <position position="59"/>
    </location>
    <ligand>
        <name>ATP</name>
        <dbReference type="ChEBI" id="CHEBI:30616"/>
    </ligand>
</feature>
<evidence type="ECO:0000256" key="1">
    <source>
        <dbReference type="ARBA" id="ARBA00012513"/>
    </source>
</evidence>
<evidence type="ECO:0000256" key="10">
    <source>
        <dbReference type="RuleBase" id="RU000304"/>
    </source>
</evidence>
<keyword evidence="5 12" id="KW-0418">Kinase</keyword>
<dbReference type="InterPro" id="IPR008271">
    <property type="entry name" value="Ser/Thr_kinase_AS"/>
</dbReference>
<keyword evidence="3" id="KW-0808">Transferase</keyword>
<gene>
    <name evidence="12" type="ORF">PsYK624_061290</name>
</gene>
<evidence type="ECO:0000256" key="7">
    <source>
        <dbReference type="ARBA" id="ARBA00047899"/>
    </source>
</evidence>
<dbReference type="EMBL" id="BPQB01000015">
    <property type="protein sequence ID" value="GJE90008.1"/>
    <property type="molecule type" value="Genomic_DNA"/>
</dbReference>
<dbReference type="GO" id="GO:0005524">
    <property type="term" value="F:ATP binding"/>
    <property type="evidence" value="ECO:0007669"/>
    <property type="project" value="UniProtKB-UniRule"/>
</dbReference>
<comment type="similarity">
    <text evidence="10">Belongs to the protein kinase superfamily.</text>
</comment>
<evidence type="ECO:0000259" key="11">
    <source>
        <dbReference type="PROSITE" id="PS50011"/>
    </source>
</evidence>
<evidence type="ECO:0000313" key="12">
    <source>
        <dbReference type="EMBL" id="GJE90008.1"/>
    </source>
</evidence>
<accession>A0A9P3G814</accession>
<dbReference type="GO" id="GO:0004674">
    <property type="term" value="F:protein serine/threonine kinase activity"/>
    <property type="evidence" value="ECO:0007669"/>
    <property type="project" value="UniProtKB-KW"/>
</dbReference>
<dbReference type="Gene3D" id="1.10.510.10">
    <property type="entry name" value="Transferase(Phosphotransferase) domain 1"/>
    <property type="match status" value="1"/>
</dbReference>
<dbReference type="InterPro" id="IPR051334">
    <property type="entry name" value="SRPK"/>
</dbReference>
<comment type="catalytic activity">
    <reaction evidence="8">
        <text>L-seryl-[protein] + ATP = O-phospho-L-seryl-[protein] + ADP + H(+)</text>
        <dbReference type="Rhea" id="RHEA:17989"/>
        <dbReference type="Rhea" id="RHEA-COMP:9863"/>
        <dbReference type="Rhea" id="RHEA-COMP:11604"/>
        <dbReference type="ChEBI" id="CHEBI:15378"/>
        <dbReference type="ChEBI" id="CHEBI:29999"/>
        <dbReference type="ChEBI" id="CHEBI:30616"/>
        <dbReference type="ChEBI" id="CHEBI:83421"/>
        <dbReference type="ChEBI" id="CHEBI:456216"/>
        <dbReference type="EC" id="2.7.11.1"/>
    </reaction>
</comment>
<organism evidence="12 13">
    <name type="scientific">Phanerochaete sordida</name>
    <dbReference type="NCBI Taxonomy" id="48140"/>
    <lineage>
        <taxon>Eukaryota</taxon>
        <taxon>Fungi</taxon>
        <taxon>Dikarya</taxon>
        <taxon>Basidiomycota</taxon>
        <taxon>Agaricomycotina</taxon>
        <taxon>Agaricomycetes</taxon>
        <taxon>Polyporales</taxon>
        <taxon>Phanerochaetaceae</taxon>
        <taxon>Phanerochaete</taxon>
    </lineage>
</organism>
<proteinExistence type="inferred from homology"/>
<dbReference type="AlphaFoldDB" id="A0A9P3G814"/>
<name>A0A9P3G814_9APHY</name>
<protein>
    <recommendedName>
        <fullName evidence="1">non-specific serine/threonine protein kinase</fullName>
        <ecNumber evidence="1">2.7.11.1</ecNumber>
    </recommendedName>
</protein>
<comment type="catalytic activity">
    <reaction evidence="7">
        <text>L-threonyl-[protein] + ATP = O-phospho-L-threonyl-[protein] + ADP + H(+)</text>
        <dbReference type="Rhea" id="RHEA:46608"/>
        <dbReference type="Rhea" id="RHEA-COMP:11060"/>
        <dbReference type="Rhea" id="RHEA-COMP:11605"/>
        <dbReference type="ChEBI" id="CHEBI:15378"/>
        <dbReference type="ChEBI" id="CHEBI:30013"/>
        <dbReference type="ChEBI" id="CHEBI:30616"/>
        <dbReference type="ChEBI" id="CHEBI:61977"/>
        <dbReference type="ChEBI" id="CHEBI:456216"/>
        <dbReference type="EC" id="2.7.11.1"/>
    </reaction>
</comment>
<dbReference type="PANTHER" id="PTHR47634">
    <property type="entry name" value="PROTEIN KINASE DOMAIN-CONTAINING PROTEIN-RELATED"/>
    <property type="match status" value="1"/>
</dbReference>
<comment type="caution">
    <text evidence="12">The sequence shown here is derived from an EMBL/GenBank/DDBJ whole genome shotgun (WGS) entry which is preliminary data.</text>
</comment>
<sequence>MRVEDGPDFYPGARGDVLDGRYELCHQLGHGVYSTTWLAKRRGSTQQASGSTTQYVALKLLSRDATNDVRGRIMLEVDAMKRLRERGPHAGLPVLYEDFAFDQSAHICLALNFLGSDVGSFRRSVTNKALAPHVARTIMRQVVDAVAHLHAQGMVHTDIKPDNILFQVDLTDEEIAAWDATIEDPTADSPYPCPYTPDCSPEEAAKIKVVLVDLGQCQWAEGKPTVSQFSAFSLRAPEIILKSDFSPAIDIWAIGCIVFEMLVGRWLFHPVDGEDDWSVEDDHLAKMMELTGETFSAEILARSPVRDEYFDTQGNLLRVDELYFVKIQDAMSNYKLLDQDEIALAADLVSRCCRLDPAARPSAAELALHPWFSKTDQ</sequence>
<dbReference type="GO" id="GO:0000245">
    <property type="term" value="P:spliceosomal complex assembly"/>
    <property type="evidence" value="ECO:0007669"/>
    <property type="project" value="TreeGrafter"/>
</dbReference>
<evidence type="ECO:0000256" key="3">
    <source>
        <dbReference type="ARBA" id="ARBA00022679"/>
    </source>
</evidence>
<evidence type="ECO:0000313" key="13">
    <source>
        <dbReference type="Proteomes" id="UP000703269"/>
    </source>
</evidence>
<dbReference type="PROSITE" id="PS50011">
    <property type="entry name" value="PROTEIN_KINASE_DOM"/>
    <property type="match status" value="1"/>
</dbReference>
<dbReference type="Gene3D" id="3.30.200.20">
    <property type="entry name" value="Phosphorylase Kinase, domain 1"/>
    <property type="match status" value="1"/>
</dbReference>
<dbReference type="EC" id="2.7.11.1" evidence="1"/>
<dbReference type="GO" id="GO:0050684">
    <property type="term" value="P:regulation of mRNA processing"/>
    <property type="evidence" value="ECO:0007669"/>
    <property type="project" value="TreeGrafter"/>
</dbReference>
<dbReference type="PANTHER" id="PTHR47634:SF9">
    <property type="entry name" value="PROTEIN KINASE DOMAIN-CONTAINING PROTEIN-RELATED"/>
    <property type="match status" value="1"/>
</dbReference>
<keyword evidence="13" id="KW-1185">Reference proteome</keyword>
<dbReference type="OrthoDB" id="5979581at2759"/>
<evidence type="ECO:0000256" key="6">
    <source>
        <dbReference type="ARBA" id="ARBA00022840"/>
    </source>
</evidence>